<proteinExistence type="predicted"/>
<feature type="region of interest" description="Disordered" evidence="1">
    <location>
        <begin position="1"/>
        <end position="92"/>
    </location>
</feature>
<sequence length="92" mass="10428">MTIAFQRKESGGKRKKGMQTQGSERMTAKERKESTECRNGDRQRRERATGDGGVRVSWTGRVEESPESRFEKRRRRSGEQRGIGGCARPLAA</sequence>
<gene>
    <name evidence="2" type="ORF">ASPVEDRAFT_42182</name>
</gene>
<dbReference type="RefSeq" id="XP_040668438.1">
    <property type="nucleotide sequence ID" value="XM_040812519.1"/>
</dbReference>
<dbReference type="EMBL" id="KV878129">
    <property type="protein sequence ID" value="OJJ02676.1"/>
    <property type="molecule type" value="Genomic_DNA"/>
</dbReference>
<feature type="compositionally biased region" description="Basic and acidic residues" evidence="1">
    <location>
        <begin position="26"/>
        <end position="49"/>
    </location>
</feature>
<dbReference type="Proteomes" id="UP000184073">
    <property type="component" value="Unassembled WGS sequence"/>
</dbReference>
<dbReference type="VEuPathDB" id="FungiDB:ASPVEDRAFT_42182"/>
<evidence type="ECO:0000256" key="1">
    <source>
        <dbReference type="SAM" id="MobiDB-lite"/>
    </source>
</evidence>
<name>A0A1L9PML2_ASPVE</name>
<organism evidence="2 3">
    <name type="scientific">Aspergillus versicolor CBS 583.65</name>
    <dbReference type="NCBI Taxonomy" id="1036611"/>
    <lineage>
        <taxon>Eukaryota</taxon>
        <taxon>Fungi</taxon>
        <taxon>Dikarya</taxon>
        <taxon>Ascomycota</taxon>
        <taxon>Pezizomycotina</taxon>
        <taxon>Eurotiomycetes</taxon>
        <taxon>Eurotiomycetidae</taxon>
        <taxon>Eurotiales</taxon>
        <taxon>Aspergillaceae</taxon>
        <taxon>Aspergillus</taxon>
        <taxon>Aspergillus subgen. Nidulantes</taxon>
    </lineage>
</organism>
<accession>A0A1L9PML2</accession>
<dbReference type="GeneID" id="63728030"/>
<dbReference type="AlphaFoldDB" id="A0A1L9PML2"/>
<evidence type="ECO:0000313" key="2">
    <source>
        <dbReference type="EMBL" id="OJJ02676.1"/>
    </source>
</evidence>
<protein>
    <submittedName>
        <fullName evidence="2">Uncharacterized protein</fullName>
    </submittedName>
</protein>
<keyword evidence="3" id="KW-1185">Reference proteome</keyword>
<feature type="compositionally biased region" description="Basic and acidic residues" evidence="1">
    <location>
        <begin position="61"/>
        <end position="70"/>
    </location>
</feature>
<reference evidence="3" key="1">
    <citation type="journal article" date="2017" name="Genome Biol.">
        <title>Comparative genomics reveals high biological diversity and specific adaptations in the industrially and medically important fungal genus Aspergillus.</title>
        <authorList>
            <person name="de Vries R.P."/>
            <person name="Riley R."/>
            <person name="Wiebenga A."/>
            <person name="Aguilar-Osorio G."/>
            <person name="Amillis S."/>
            <person name="Uchima C.A."/>
            <person name="Anderluh G."/>
            <person name="Asadollahi M."/>
            <person name="Askin M."/>
            <person name="Barry K."/>
            <person name="Battaglia E."/>
            <person name="Bayram O."/>
            <person name="Benocci T."/>
            <person name="Braus-Stromeyer S.A."/>
            <person name="Caldana C."/>
            <person name="Canovas D."/>
            <person name="Cerqueira G.C."/>
            <person name="Chen F."/>
            <person name="Chen W."/>
            <person name="Choi C."/>
            <person name="Clum A."/>
            <person name="Dos Santos R.A."/>
            <person name="Damasio A.R."/>
            <person name="Diallinas G."/>
            <person name="Emri T."/>
            <person name="Fekete E."/>
            <person name="Flipphi M."/>
            <person name="Freyberg S."/>
            <person name="Gallo A."/>
            <person name="Gournas C."/>
            <person name="Habgood R."/>
            <person name="Hainaut M."/>
            <person name="Harispe M.L."/>
            <person name="Henrissat B."/>
            <person name="Hilden K.S."/>
            <person name="Hope R."/>
            <person name="Hossain A."/>
            <person name="Karabika E."/>
            <person name="Karaffa L."/>
            <person name="Karanyi Z."/>
            <person name="Krasevec N."/>
            <person name="Kuo A."/>
            <person name="Kusch H."/>
            <person name="LaButti K."/>
            <person name="Lagendijk E.L."/>
            <person name="Lapidus A."/>
            <person name="Levasseur A."/>
            <person name="Lindquist E."/>
            <person name="Lipzen A."/>
            <person name="Logrieco A.F."/>
            <person name="MacCabe A."/>
            <person name="Maekelae M.R."/>
            <person name="Malavazi I."/>
            <person name="Melin P."/>
            <person name="Meyer V."/>
            <person name="Mielnichuk N."/>
            <person name="Miskei M."/>
            <person name="Molnar A.P."/>
            <person name="Mule G."/>
            <person name="Ngan C.Y."/>
            <person name="Orejas M."/>
            <person name="Orosz E."/>
            <person name="Ouedraogo J.P."/>
            <person name="Overkamp K.M."/>
            <person name="Park H.-S."/>
            <person name="Perrone G."/>
            <person name="Piumi F."/>
            <person name="Punt P.J."/>
            <person name="Ram A.F."/>
            <person name="Ramon A."/>
            <person name="Rauscher S."/>
            <person name="Record E."/>
            <person name="Riano-Pachon D.M."/>
            <person name="Robert V."/>
            <person name="Roehrig J."/>
            <person name="Ruller R."/>
            <person name="Salamov A."/>
            <person name="Salih N.S."/>
            <person name="Samson R.A."/>
            <person name="Sandor E."/>
            <person name="Sanguinetti M."/>
            <person name="Schuetze T."/>
            <person name="Sepcic K."/>
            <person name="Shelest E."/>
            <person name="Sherlock G."/>
            <person name="Sophianopoulou V."/>
            <person name="Squina F.M."/>
            <person name="Sun H."/>
            <person name="Susca A."/>
            <person name="Todd R.B."/>
            <person name="Tsang A."/>
            <person name="Unkles S.E."/>
            <person name="van de Wiele N."/>
            <person name="van Rossen-Uffink D."/>
            <person name="Oliveira J.V."/>
            <person name="Vesth T.C."/>
            <person name="Visser J."/>
            <person name="Yu J.-H."/>
            <person name="Zhou M."/>
            <person name="Andersen M.R."/>
            <person name="Archer D.B."/>
            <person name="Baker S.E."/>
            <person name="Benoit I."/>
            <person name="Brakhage A.A."/>
            <person name="Braus G.H."/>
            <person name="Fischer R."/>
            <person name="Frisvad J.C."/>
            <person name="Goldman G.H."/>
            <person name="Houbraken J."/>
            <person name="Oakley B."/>
            <person name="Pocsi I."/>
            <person name="Scazzocchio C."/>
            <person name="Seiboth B."/>
            <person name="vanKuyk P.A."/>
            <person name="Wortman J."/>
            <person name="Dyer P.S."/>
            <person name="Grigoriev I.V."/>
        </authorList>
    </citation>
    <scope>NUCLEOTIDE SEQUENCE [LARGE SCALE GENOMIC DNA]</scope>
    <source>
        <strain evidence="3">CBS 583.65</strain>
    </source>
</reference>
<feature type="compositionally biased region" description="Basic and acidic residues" evidence="1">
    <location>
        <begin position="1"/>
        <end position="12"/>
    </location>
</feature>
<evidence type="ECO:0000313" key="3">
    <source>
        <dbReference type="Proteomes" id="UP000184073"/>
    </source>
</evidence>